<feature type="region of interest" description="Disordered" evidence="1">
    <location>
        <begin position="168"/>
        <end position="205"/>
    </location>
</feature>
<feature type="compositionally biased region" description="Low complexity" evidence="1">
    <location>
        <begin position="181"/>
        <end position="198"/>
    </location>
</feature>
<sequence length="205" mass="22013">MSWFTAHNPHEDFHAPPFMCGTCWGYICLVGVSNSTPSMARTNEVTVEALPKGWPKAKKAVPPVASCPNTRHNDAQPQQISPFPPLPPISTMNSSDEDNDAVQDALDEFSDGHFDEPEDSDTDLKLLHEAKIPSSSSPTPTYTTQLLKGNAQKERDLGQISSSAGFGTVLNQALGPPSSPAPSSLFCSQSSSPSFDTSSTDEDYI</sequence>
<accession>A0A9P6AEZ9</accession>
<organism evidence="2 3">
    <name type="scientific">Hydnum rufescens UP504</name>
    <dbReference type="NCBI Taxonomy" id="1448309"/>
    <lineage>
        <taxon>Eukaryota</taxon>
        <taxon>Fungi</taxon>
        <taxon>Dikarya</taxon>
        <taxon>Basidiomycota</taxon>
        <taxon>Agaricomycotina</taxon>
        <taxon>Agaricomycetes</taxon>
        <taxon>Cantharellales</taxon>
        <taxon>Hydnaceae</taxon>
        <taxon>Hydnum</taxon>
    </lineage>
</organism>
<protein>
    <submittedName>
        <fullName evidence="2">Uncharacterized protein</fullName>
    </submittedName>
</protein>
<gene>
    <name evidence="2" type="ORF">BS47DRAFT_1368859</name>
</gene>
<name>A0A9P6AEZ9_9AGAM</name>
<reference evidence="2" key="1">
    <citation type="journal article" date="2020" name="Nat. Commun.">
        <title>Large-scale genome sequencing of mycorrhizal fungi provides insights into the early evolution of symbiotic traits.</title>
        <authorList>
            <person name="Miyauchi S."/>
            <person name="Kiss E."/>
            <person name="Kuo A."/>
            <person name="Drula E."/>
            <person name="Kohler A."/>
            <person name="Sanchez-Garcia M."/>
            <person name="Morin E."/>
            <person name="Andreopoulos B."/>
            <person name="Barry K.W."/>
            <person name="Bonito G."/>
            <person name="Buee M."/>
            <person name="Carver A."/>
            <person name="Chen C."/>
            <person name="Cichocki N."/>
            <person name="Clum A."/>
            <person name="Culley D."/>
            <person name="Crous P.W."/>
            <person name="Fauchery L."/>
            <person name="Girlanda M."/>
            <person name="Hayes R.D."/>
            <person name="Keri Z."/>
            <person name="LaButti K."/>
            <person name="Lipzen A."/>
            <person name="Lombard V."/>
            <person name="Magnuson J."/>
            <person name="Maillard F."/>
            <person name="Murat C."/>
            <person name="Nolan M."/>
            <person name="Ohm R.A."/>
            <person name="Pangilinan J."/>
            <person name="Pereira M.F."/>
            <person name="Perotto S."/>
            <person name="Peter M."/>
            <person name="Pfister S."/>
            <person name="Riley R."/>
            <person name="Sitrit Y."/>
            <person name="Stielow J.B."/>
            <person name="Szollosi G."/>
            <person name="Zifcakova L."/>
            <person name="Stursova M."/>
            <person name="Spatafora J.W."/>
            <person name="Tedersoo L."/>
            <person name="Vaario L.M."/>
            <person name="Yamada A."/>
            <person name="Yan M."/>
            <person name="Wang P."/>
            <person name="Xu J."/>
            <person name="Bruns T."/>
            <person name="Baldrian P."/>
            <person name="Vilgalys R."/>
            <person name="Dunand C."/>
            <person name="Henrissat B."/>
            <person name="Grigoriev I.V."/>
            <person name="Hibbett D."/>
            <person name="Nagy L.G."/>
            <person name="Martin F.M."/>
        </authorList>
    </citation>
    <scope>NUCLEOTIDE SEQUENCE</scope>
    <source>
        <strain evidence="2">UP504</strain>
    </source>
</reference>
<dbReference type="Proteomes" id="UP000886523">
    <property type="component" value="Unassembled WGS sequence"/>
</dbReference>
<feature type="region of interest" description="Disordered" evidence="1">
    <location>
        <begin position="68"/>
        <end position="100"/>
    </location>
</feature>
<keyword evidence="3" id="KW-1185">Reference proteome</keyword>
<comment type="caution">
    <text evidence="2">The sequence shown here is derived from an EMBL/GenBank/DDBJ whole genome shotgun (WGS) entry which is preliminary data.</text>
</comment>
<evidence type="ECO:0000313" key="3">
    <source>
        <dbReference type="Proteomes" id="UP000886523"/>
    </source>
</evidence>
<proteinExistence type="predicted"/>
<dbReference type="EMBL" id="MU129235">
    <property type="protein sequence ID" value="KAF9504362.1"/>
    <property type="molecule type" value="Genomic_DNA"/>
</dbReference>
<dbReference type="AlphaFoldDB" id="A0A9P6AEZ9"/>
<evidence type="ECO:0000256" key="1">
    <source>
        <dbReference type="SAM" id="MobiDB-lite"/>
    </source>
</evidence>
<evidence type="ECO:0000313" key="2">
    <source>
        <dbReference type="EMBL" id="KAF9504362.1"/>
    </source>
</evidence>